<dbReference type="SUPFAM" id="SSF53448">
    <property type="entry name" value="Nucleotide-diphospho-sugar transferases"/>
    <property type="match status" value="1"/>
</dbReference>
<keyword evidence="4 6" id="KW-0808">Transferase</keyword>
<evidence type="ECO:0000313" key="7">
    <source>
        <dbReference type="Proteomes" id="UP000305546"/>
    </source>
</evidence>
<dbReference type="PANTHER" id="PTHR43179">
    <property type="entry name" value="RHAMNOSYLTRANSFERASE WBBL"/>
    <property type="match status" value="1"/>
</dbReference>
<dbReference type="InterPro" id="IPR023981">
    <property type="entry name" value="MftF"/>
</dbReference>
<dbReference type="EMBL" id="VDFW01000002">
    <property type="protein sequence ID" value="TNC29243.1"/>
    <property type="molecule type" value="Genomic_DNA"/>
</dbReference>
<evidence type="ECO:0000256" key="4">
    <source>
        <dbReference type="ARBA" id="ARBA00022679"/>
    </source>
</evidence>
<gene>
    <name evidence="6" type="primary">mftF</name>
    <name evidence="6" type="ORF">FG385_02400</name>
</gene>
<dbReference type="NCBIfam" id="TIGR03965">
    <property type="entry name" value="mycofact_glyco"/>
    <property type="match status" value="1"/>
</dbReference>
<keyword evidence="3" id="KW-0328">Glycosyltransferase</keyword>
<keyword evidence="7" id="KW-1185">Reference proteome</keyword>
<sequence>MWVRLDPGTRVLGQVLIGGAPLRVLRLSKAGARLVLQWRDGAEVGDTPQQRKLADRLIEAGIAHPEYGEAHLTPADVTVVVPARDPVALPAADVVIDDGSRTPIPGATERHPVSRGPAAARNTGLAHVTSELTAFLDADTEPQPGWLDALLPHFEDPSVVAVAPRIRSAPGSSALERYERECSALDLGDAPAQVGPGRRVTYVPTAALVVRTAAAREAGGFDERLRFGEDVDFVWRLRGRVRYEPRSEVLHAPRKTWRAWVKQRFDYGTSAAPLAKRHGHKAMAPLRVSGWTALAWGLVALRKPGLGAAVALGTAALLPRKLEPLGVPAREALTIALRGHLGAGRYFADALTRTWGPVALPLLATTASGRIILALALARHLREPRRIADDLSYGAGVWYGCWQERTITPLVPDFSNWPGKR</sequence>
<dbReference type="Gene3D" id="3.90.550.10">
    <property type="entry name" value="Spore Coat Polysaccharide Biosynthesis Protein SpsA, Chain A"/>
    <property type="match status" value="1"/>
</dbReference>
<dbReference type="AlphaFoldDB" id="A0A5C4M8R1"/>
<protein>
    <submittedName>
        <fullName evidence="6">Mycofactocin system glycosyltransferase</fullName>
    </submittedName>
</protein>
<organism evidence="6 7">
    <name type="scientific">Amycolatopsis alkalitolerans</name>
    <dbReference type="NCBI Taxonomy" id="2547244"/>
    <lineage>
        <taxon>Bacteria</taxon>
        <taxon>Bacillati</taxon>
        <taxon>Actinomycetota</taxon>
        <taxon>Actinomycetes</taxon>
        <taxon>Pseudonocardiales</taxon>
        <taxon>Pseudonocardiaceae</taxon>
        <taxon>Amycolatopsis</taxon>
    </lineage>
</organism>
<reference evidence="6 7" key="1">
    <citation type="submission" date="2019-06" db="EMBL/GenBank/DDBJ databases">
        <title>Amycolatopsis alkalitolerans sp. nov., isolated from Gastrodia elata Blume.</title>
        <authorList>
            <person name="Narsing Rao M.P."/>
            <person name="Li W.J."/>
        </authorList>
    </citation>
    <scope>NUCLEOTIDE SEQUENCE [LARGE SCALE GENOMIC DNA]</scope>
    <source>
        <strain evidence="6 7">SYSUP0005</strain>
    </source>
</reference>
<proteinExistence type="inferred from homology"/>
<evidence type="ECO:0000256" key="3">
    <source>
        <dbReference type="ARBA" id="ARBA00022676"/>
    </source>
</evidence>
<evidence type="ECO:0000256" key="2">
    <source>
        <dbReference type="ARBA" id="ARBA00006739"/>
    </source>
</evidence>
<comment type="pathway">
    <text evidence="1">Cell wall biogenesis; cell wall polysaccharide biosynthesis.</text>
</comment>
<dbReference type="OrthoDB" id="5243838at2"/>
<feature type="domain" description="Glycosyltransferase 2-like" evidence="5">
    <location>
        <begin position="110"/>
        <end position="187"/>
    </location>
</feature>
<dbReference type="InterPro" id="IPR001173">
    <property type="entry name" value="Glyco_trans_2-like"/>
</dbReference>
<comment type="caution">
    <text evidence="6">The sequence shown here is derived from an EMBL/GenBank/DDBJ whole genome shotgun (WGS) entry which is preliminary data.</text>
</comment>
<evidence type="ECO:0000259" key="5">
    <source>
        <dbReference type="Pfam" id="PF00535"/>
    </source>
</evidence>
<accession>A0A5C4M8R1</accession>
<dbReference type="InterPro" id="IPR029044">
    <property type="entry name" value="Nucleotide-diphossugar_trans"/>
</dbReference>
<dbReference type="GO" id="GO:0016757">
    <property type="term" value="F:glycosyltransferase activity"/>
    <property type="evidence" value="ECO:0007669"/>
    <property type="project" value="UniProtKB-KW"/>
</dbReference>
<dbReference type="PANTHER" id="PTHR43179:SF12">
    <property type="entry name" value="GALACTOFURANOSYLTRANSFERASE GLFT2"/>
    <property type="match status" value="1"/>
</dbReference>
<dbReference type="Proteomes" id="UP000305546">
    <property type="component" value="Unassembled WGS sequence"/>
</dbReference>
<comment type="similarity">
    <text evidence="2">Belongs to the glycosyltransferase 2 family.</text>
</comment>
<dbReference type="Pfam" id="PF00535">
    <property type="entry name" value="Glycos_transf_2"/>
    <property type="match status" value="1"/>
</dbReference>
<evidence type="ECO:0000313" key="6">
    <source>
        <dbReference type="EMBL" id="TNC29243.1"/>
    </source>
</evidence>
<name>A0A5C4M8R1_9PSEU</name>
<evidence type="ECO:0000256" key="1">
    <source>
        <dbReference type="ARBA" id="ARBA00004776"/>
    </source>
</evidence>